<dbReference type="EMBL" id="CAJRST010004446">
    <property type="protein sequence ID" value="CAG5878678.1"/>
    <property type="molecule type" value="Genomic_DNA"/>
</dbReference>
<evidence type="ECO:0000313" key="3">
    <source>
        <dbReference type="Proteomes" id="UP000677803"/>
    </source>
</evidence>
<dbReference type="AlphaFoldDB" id="A0A8S4AQT5"/>
<protein>
    <submittedName>
        <fullName evidence="2">(Atlantic silverside) hypothetical protein</fullName>
    </submittedName>
</protein>
<dbReference type="Proteomes" id="UP000677803">
    <property type="component" value="Unassembled WGS sequence"/>
</dbReference>
<feature type="region of interest" description="Disordered" evidence="1">
    <location>
        <begin position="371"/>
        <end position="399"/>
    </location>
</feature>
<accession>A0A8S4AQT5</accession>
<feature type="region of interest" description="Disordered" evidence="1">
    <location>
        <begin position="1"/>
        <end position="24"/>
    </location>
</feature>
<dbReference type="OrthoDB" id="10678776at2759"/>
<keyword evidence="3" id="KW-1185">Reference proteome</keyword>
<evidence type="ECO:0000256" key="1">
    <source>
        <dbReference type="SAM" id="MobiDB-lite"/>
    </source>
</evidence>
<comment type="caution">
    <text evidence="2">The sequence shown here is derived from an EMBL/GenBank/DDBJ whole genome shotgun (WGS) entry which is preliminary data.</text>
</comment>
<sequence length="399" mass="42415">MMHLLELNENNTKGSMEKRRKSAQSESACRGLVWKVWSRGGRRGAVPLNVVTAPPVATATGPLTSSAALFVQALTGLISQAGAMRLKAEKPLSDVGRLAGLGPAQVGGLGQVRHVLLAHFADGLPPGLDAPHGRLDLPPADVVELGQVEQDADAAHREHEHQEDRLLRGPRHVALHLLHARVAVALEHPRHVEAVQEVLAGQEPDLQRVAEHHLDDVEAGDALLPTHLGALVRLGEPPGPVGDLLHVHVVVLLAGLRVHQDAVDVAGVQLAGVVVVMATVVAVAVVVHVGVEEGVAPVARLGGLVHRVGDEAQAGRAHQDDLEHPVADVRDGEGLVVAGLVAAGLHGVADEHDLLVLVHLLADYSHYQNTENHHHCQQDPAERQTERGQVGERERISYQ</sequence>
<name>A0A8S4AQT5_9TELE</name>
<organism evidence="2 3">
    <name type="scientific">Menidia menidia</name>
    <name type="common">Atlantic silverside</name>
    <dbReference type="NCBI Taxonomy" id="238744"/>
    <lineage>
        <taxon>Eukaryota</taxon>
        <taxon>Metazoa</taxon>
        <taxon>Chordata</taxon>
        <taxon>Craniata</taxon>
        <taxon>Vertebrata</taxon>
        <taxon>Euteleostomi</taxon>
        <taxon>Actinopterygii</taxon>
        <taxon>Neopterygii</taxon>
        <taxon>Teleostei</taxon>
        <taxon>Neoteleostei</taxon>
        <taxon>Acanthomorphata</taxon>
        <taxon>Ovalentaria</taxon>
        <taxon>Atherinomorphae</taxon>
        <taxon>Atheriniformes</taxon>
        <taxon>Atherinopsidae</taxon>
        <taxon>Menidiinae</taxon>
        <taxon>Menidia</taxon>
    </lineage>
</organism>
<proteinExistence type="predicted"/>
<gene>
    <name evidence="2" type="ORF">MMEN_LOCUS5540</name>
</gene>
<evidence type="ECO:0000313" key="2">
    <source>
        <dbReference type="EMBL" id="CAG5878678.1"/>
    </source>
</evidence>
<reference evidence="2" key="1">
    <citation type="submission" date="2021-05" db="EMBL/GenBank/DDBJ databases">
        <authorList>
            <person name="Tigano A."/>
        </authorList>
    </citation>
    <scope>NUCLEOTIDE SEQUENCE</scope>
</reference>